<dbReference type="Pfam" id="PF00346">
    <property type="entry name" value="Complex1_49kDa"/>
    <property type="match status" value="1"/>
</dbReference>
<name>A0ABM9N8T1_9RICK</name>
<dbReference type="PANTHER" id="PTHR11993">
    <property type="entry name" value="NADH-UBIQUINONE OXIDOREDUCTASE 49 KDA SUBUNIT"/>
    <property type="match status" value="1"/>
</dbReference>
<keyword evidence="6 8" id="KW-0520">NAD</keyword>
<dbReference type="PROSITE" id="PS00535">
    <property type="entry name" value="COMPLEX1_49K"/>
    <property type="match status" value="1"/>
</dbReference>
<keyword evidence="5 8" id="KW-1278">Translocase</keyword>
<dbReference type="PANTHER" id="PTHR11993:SF10">
    <property type="entry name" value="NADH DEHYDROGENASE [UBIQUINONE] IRON-SULFUR PROTEIN 2, MITOCHONDRIAL"/>
    <property type="match status" value="1"/>
</dbReference>
<comment type="subcellular location">
    <subcellularLocation>
        <location evidence="8">Cell membrane</location>
        <topology evidence="8">Peripheral membrane protein</topology>
        <orientation evidence="8">Cytoplasmic side</orientation>
    </subcellularLocation>
</comment>
<dbReference type="InterPro" id="IPR029014">
    <property type="entry name" value="NiFe-Hase_large"/>
</dbReference>
<accession>A0ABM9N8T1</accession>
<dbReference type="InterPro" id="IPR014029">
    <property type="entry name" value="NADH_UbQ_OxRdtase_49kDa_CS"/>
</dbReference>
<evidence type="ECO:0000256" key="7">
    <source>
        <dbReference type="ARBA" id="ARBA00023075"/>
    </source>
</evidence>
<organism evidence="11 12">
    <name type="scientific">Candidatus Xenohaliotis californiensis</name>
    <dbReference type="NCBI Taxonomy" id="84677"/>
    <lineage>
        <taxon>Bacteria</taxon>
        <taxon>Pseudomonadati</taxon>
        <taxon>Pseudomonadota</taxon>
        <taxon>Alphaproteobacteria</taxon>
        <taxon>Rickettsiales</taxon>
        <taxon>Anaplasmataceae</taxon>
        <taxon>Candidatus Xenohaliotis</taxon>
    </lineage>
</organism>
<dbReference type="InterPro" id="IPR022885">
    <property type="entry name" value="NDH1_su_D/H"/>
</dbReference>
<evidence type="ECO:0000313" key="12">
    <source>
        <dbReference type="Proteomes" id="UP001314181"/>
    </source>
</evidence>
<protein>
    <recommendedName>
        <fullName evidence="8">NADH-quinone oxidoreductase subunit D</fullName>
        <ecNumber evidence="8">7.1.1.-</ecNumber>
    </recommendedName>
    <alternativeName>
        <fullName evidence="8">NADH dehydrogenase I subunit D</fullName>
    </alternativeName>
    <alternativeName>
        <fullName evidence="8">NDH-1 subunit D</fullName>
    </alternativeName>
</protein>
<comment type="catalytic activity">
    <reaction evidence="8">
        <text>a quinone + NADH + 5 H(+)(in) = a quinol + NAD(+) + 4 H(+)(out)</text>
        <dbReference type="Rhea" id="RHEA:57888"/>
        <dbReference type="ChEBI" id="CHEBI:15378"/>
        <dbReference type="ChEBI" id="CHEBI:24646"/>
        <dbReference type="ChEBI" id="CHEBI:57540"/>
        <dbReference type="ChEBI" id="CHEBI:57945"/>
        <dbReference type="ChEBI" id="CHEBI:132124"/>
    </reaction>
</comment>
<keyword evidence="8" id="KW-0472">Membrane</keyword>
<evidence type="ECO:0000256" key="4">
    <source>
        <dbReference type="ARBA" id="ARBA00022719"/>
    </source>
</evidence>
<dbReference type="EC" id="7.1.1.-" evidence="8"/>
<dbReference type="SUPFAM" id="SSF56762">
    <property type="entry name" value="HydB/Nqo4-like"/>
    <property type="match status" value="1"/>
</dbReference>
<keyword evidence="12" id="KW-1185">Reference proteome</keyword>
<dbReference type="Gene3D" id="1.10.645.10">
    <property type="entry name" value="Cytochrome-c3 Hydrogenase, chain B"/>
    <property type="match status" value="1"/>
</dbReference>
<evidence type="ECO:0000313" key="11">
    <source>
        <dbReference type="EMBL" id="CAK8163320.1"/>
    </source>
</evidence>
<evidence type="ECO:0000256" key="1">
    <source>
        <dbReference type="ARBA" id="ARBA00002378"/>
    </source>
</evidence>
<evidence type="ECO:0000256" key="9">
    <source>
        <dbReference type="RuleBase" id="RU003685"/>
    </source>
</evidence>
<dbReference type="HAMAP" id="MF_01358">
    <property type="entry name" value="NDH1_NuoD"/>
    <property type="match status" value="1"/>
</dbReference>
<comment type="caution">
    <text evidence="11">The sequence shown here is derived from an EMBL/GenBank/DDBJ whole genome shotgun (WGS) entry which is preliminary data.</text>
</comment>
<comment type="function">
    <text evidence="1 8">NDH-1 shuttles electrons from NADH, via FMN and iron-sulfur (Fe-S) centers, to quinones in the respiratory chain. The immediate electron acceptor for the enzyme in this species is believed to be ubiquinone. Couples the redox reaction to proton translocation (for every two electrons transferred, four hydrogen ions are translocated across the cytoplasmic membrane), and thus conserves the redox energy in a proton gradient.</text>
</comment>
<gene>
    <name evidence="8 11" type="primary">nuoD</name>
    <name evidence="11" type="ORF">CAXC1_330080</name>
</gene>
<dbReference type="NCBIfam" id="TIGR01962">
    <property type="entry name" value="NuoD"/>
    <property type="match status" value="1"/>
</dbReference>
<dbReference type="InterPro" id="IPR001135">
    <property type="entry name" value="NADH_Q_OxRdtase_suD"/>
</dbReference>
<comment type="similarity">
    <text evidence="2 8 9">Belongs to the complex I 49 kDa subunit family.</text>
</comment>
<evidence type="ECO:0000256" key="8">
    <source>
        <dbReference type="HAMAP-Rule" id="MF_01358"/>
    </source>
</evidence>
<reference evidence="11 12" key="1">
    <citation type="submission" date="2024-01" db="EMBL/GenBank/DDBJ databases">
        <authorList>
            <person name="Kunselman E."/>
        </authorList>
    </citation>
    <scope>NUCLEOTIDE SEQUENCE [LARGE SCALE GENOMIC DNA]</scope>
    <source>
        <strain evidence="11">2 abalone samples</strain>
    </source>
</reference>
<dbReference type="NCBIfam" id="NF004739">
    <property type="entry name" value="PRK06075.1"/>
    <property type="match status" value="1"/>
</dbReference>
<evidence type="ECO:0000256" key="3">
    <source>
        <dbReference type="ARBA" id="ARBA00022448"/>
    </source>
</evidence>
<evidence type="ECO:0000256" key="6">
    <source>
        <dbReference type="ARBA" id="ARBA00023027"/>
    </source>
</evidence>
<dbReference type="EMBL" id="CAWVOK010000026">
    <property type="protein sequence ID" value="CAK8163320.1"/>
    <property type="molecule type" value="Genomic_DNA"/>
</dbReference>
<comment type="subunit">
    <text evidence="8">NDH-1 is composed of 14 different subunits. Subunits NuoB, C, D, E, F, and G constitute the peripheral sector of the complex.</text>
</comment>
<evidence type="ECO:0000256" key="5">
    <source>
        <dbReference type="ARBA" id="ARBA00022967"/>
    </source>
</evidence>
<proteinExistence type="inferred from homology"/>
<evidence type="ECO:0000259" key="10">
    <source>
        <dbReference type="Pfam" id="PF00346"/>
    </source>
</evidence>
<keyword evidence="3 8" id="KW-0813">Transport</keyword>
<keyword evidence="4 8" id="KW-0874">Quinone</keyword>
<dbReference type="Proteomes" id="UP001314181">
    <property type="component" value="Unassembled WGS sequence"/>
</dbReference>
<feature type="domain" description="NADH-quinone oxidoreductase subunit D" evidence="10">
    <location>
        <begin position="129"/>
        <end position="400"/>
    </location>
</feature>
<keyword evidence="8" id="KW-1003">Cell membrane</keyword>
<evidence type="ECO:0000256" key="2">
    <source>
        <dbReference type="ARBA" id="ARBA00005769"/>
    </source>
</evidence>
<sequence>MLFGDCTLKAKDKDKFIVNFGPQHPASHGVLRLVLELDGEIIDSSNTCIGYLHRGTEKLIEHKTYLQALPYFDRMDYVAPLIQEYAYVLCVERIYGCPVPIRAQYLRVMFSELTRILNHFSNIGAHALDAGATTPMLLLCEEREKILSFLERASGARMHMSYFRFGGIINDVSSKLLNDILSFLDETIKVVDNVETLLTENRIWKQRNVGIGIISKKDAIKWGCSGPILRATGVPRDLRKATPYDIYNVLDFSIPVTYNGDCYDRYMIRVAEVRQSVSMVKQCIEKVPSGEVICSDRKIAPESDLSLIHTSMEAMIAHFKLYSEGFSLPSSELYTAVESPKGEFGVYLVADGTNKPYRCRIRSPNFAHLQMIDSMARGYTISDLSVILGSLDIVMGEVDR</sequence>
<keyword evidence="7 8" id="KW-0830">Ubiquinone</keyword>